<sequence>AAVSVILSLFYFSYQQSSAAYTVAQENRQRVAVVEAQFKQFSTEIRSRLEELRIDIKQLLKEKR</sequence>
<evidence type="ECO:0000313" key="1">
    <source>
        <dbReference type="EMBL" id="GAH01126.1"/>
    </source>
</evidence>
<accession>X1BZ55</accession>
<organism evidence="1">
    <name type="scientific">marine sediment metagenome</name>
    <dbReference type="NCBI Taxonomy" id="412755"/>
    <lineage>
        <taxon>unclassified sequences</taxon>
        <taxon>metagenomes</taxon>
        <taxon>ecological metagenomes</taxon>
    </lineage>
</organism>
<name>X1BZ55_9ZZZZ</name>
<reference evidence="1" key="1">
    <citation type="journal article" date="2014" name="Front. Microbiol.">
        <title>High frequency of phylogenetically diverse reductive dehalogenase-homologous genes in deep subseafloor sedimentary metagenomes.</title>
        <authorList>
            <person name="Kawai M."/>
            <person name="Futagami T."/>
            <person name="Toyoda A."/>
            <person name="Takaki Y."/>
            <person name="Nishi S."/>
            <person name="Hori S."/>
            <person name="Arai W."/>
            <person name="Tsubouchi T."/>
            <person name="Morono Y."/>
            <person name="Uchiyama I."/>
            <person name="Ito T."/>
            <person name="Fujiyama A."/>
            <person name="Inagaki F."/>
            <person name="Takami H."/>
        </authorList>
    </citation>
    <scope>NUCLEOTIDE SEQUENCE</scope>
    <source>
        <strain evidence="1">Expedition CK06-06</strain>
    </source>
</reference>
<gene>
    <name evidence="1" type="ORF">S01H4_51643</name>
</gene>
<feature type="non-terminal residue" evidence="1">
    <location>
        <position position="1"/>
    </location>
</feature>
<protein>
    <submittedName>
        <fullName evidence="1">Uncharacterized protein</fullName>
    </submittedName>
</protein>
<dbReference type="AlphaFoldDB" id="X1BZ55"/>
<dbReference type="EMBL" id="BART01029429">
    <property type="protein sequence ID" value="GAH01126.1"/>
    <property type="molecule type" value="Genomic_DNA"/>
</dbReference>
<proteinExistence type="predicted"/>
<comment type="caution">
    <text evidence="1">The sequence shown here is derived from an EMBL/GenBank/DDBJ whole genome shotgun (WGS) entry which is preliminary data.</text>
</comment>